<feature type="compositionally biased region" description="Basic residues" evidence="1">
    <location>
        <begin position="218"/>
        <end position="228"/>
    </location>
</feature>
<accession>A0A2P5F0S6</accession>
<sequence>MACSNSDGEMAFWKPSTRKYRKVPVSDLINLPFPDNLFDFGIVKDVDSALHWMVTQNLEFEAVYSIVAFDLVTEKYCEIELPYGDYFEEERFFIRLAELGGSLCAVCIYLPDEKPNHVDVWMMNECSVKESWTKLFSVVASTVTGLFEYVMPLAYVKRANQVVLHMDDGKFLLYDLEMERTKNMGRISGAPRSFETCVCVRNLVGFGVGDSDDTEKKAKAKRNKKKKEKRNEKKMEKQQSSEKNRDLNWCYKWSWEPREERQRYTLTESDPKLHGWYCRVFAGVLADIVGLLLEGDKVRVFAGVLADIVGLLQEGDKVK</sequence>
<keyword evidence="3" id="KW-1185">Reference proteome</keyword>
<reference evidence="3" key="1">
    <citation type="submission" date="2016-06" db="EMBL/GenBank/DDBJ databases">
        <title>Parallel loss of symbiosis genes in relatives of nitrogen-fixing non-legume Parasponia.</title>
        <authorList>
            <person name="Van Velzen R."/>
            <person name="Holmer R."/>
            <person name="Bu F."/>
            <person name="Rutten L."/>
            <person name="Van Zeijl A."/>
            <person name="Liu W."/>
            <person name="Santuari L."/>
            <person name="Cao Q."/>
            <person name="Sharma T."/>
            <person name="Shen D."/>
            <person name="Roswanjaya Y."/>
            <person name="Wardhani T."/>
            <person name="Kalhor M.S."/>
            <person name="Jansen J."/>
            <person name="Van den Hoogen J."/>
            <person name="Gungor B."/>
            <person name="Hartog M."/>
            <person name="Hontelez J."/>
            <person name="Verver J."/>
            <person name="Yang W.-C."/>
            <person name="Schijlen E."/>
            <person name="Repin R."/>
            <person name="Schilthuizen M."/>
            <person name="Schranz E."/>
            <person name="Heidstra R."/>
            <person name="Miyata K."/>
            <person name="Fedorova E."/>
            <person name="Kohlen W."/>
            <person name="Bisseling T."/>
            <person name="Smit S."/>
            <person name="Geurts R."/>
        </authorList>
    </citation>
    <scope>NUCLEOTIDE SEQUENCE [LARGE SCALE GENOMIC DNA]</scope>
    <source>
        <strain evidence="3">cv. RG33-2</strain>
    </source>
</reference>
<protein>
    <recommendedName>
        <fullName evidence="4">F-box associated domain-containing protein</fullName>
    </recommendedName>
</protein>
<dbReference type="AlphaFoldDB" id="A0A2P5F0S6"/>
<name>A0A2P5F0S6_TREOI</name>
<dbReference type="EMBL" id="JXTC01000075">
    <property type="protein sequence ID" value="PON91380.1"/>
    <property type="molecule type" value="Genomic_DNA"/>
</dbReference>
<gene>
    <name evidence="2" type="ORF">TorRG33x02_129430</name>
</gene>
<dbReference type="Proteomes" id="UP000237000">
    <property type="component" value="Unassembled WGS sequence"/>
</dbReference>
<evidence type="ECO:0000313" key="3">
    <source>
        <dbReference type="Proteomes" id="UP000237000"/>
    </source>
</evidence>
<evidence type="ECO:0000313" key="2">
    <source>
        <dbReference type="EMBL" id="PON91380.1"/>
    </source>
</evidence>
<organism evidence="2 3">
    <name type="scientific">Trema orientale</name>
    <name type="common">Charcoal tree</name>
    <name type="synonym">Celtis orientalis</name>
    <dbReference type="NCBI Taxonomy" id="63057"/>
    <lineage>
        <taxon>Eukaryota</taxon>
        <taxon>Viridiplantae</taxon>
        <taxon>Streptophyta</taxon>
        <taxon>Embryophyta</taxon>
        <taxon>Tracheophyta</taxon>
        <taxon>Spermatophyta</taxon>
        <taxon>Magnoliopsida</taxon>
        <taxon>eudicotyledons</taxon>
        <taxon>Gunneridae</taxon>
        <taxon>Pentapetalae</taxon>
        <taxon>rosids</taxon>
        <taxon>fabids</taxon>
        <taxon>Rosales</taxon>
        <taxon>Cannabaceae</taxon>
        <taxon>Trema</taxon>
    </lineage>
</organism>
<dbReference type="PANTHER" id="PTHR31672">
    <property type="entry name" value="BNACNNG10540D PROTEIN"/>
    <property type="match status" value="1"/>
</dbReference>
<feature type="compositionally biased region" description="Basic and acidic residues" evidence="1">
    <location>
        <begin position="229"/>
        <end position="241"/>
    </location>
</feature>
<dbReference type="InterPro" id="IPR050796">
    <property type="entry name" value="SCF_F-box_component"/>
</dbReference>
<dbReference type="InParanoid" id="A0A2P5F0S6"/>
<proteinExistence type="predicted"/>
<dbReference type="PANTHER" id="PTHR31672:SF13">
    <property type="entry name" value="F-BOX PROTEIN CPR30-LIKE"/>
    <property type="match status" value="1"/>
</dbReference>
<evidence type="ECO:0000256" key="1">
    <source>
        <dbReference type="SAM" id="MobiDB-lite"/>
    </source>
</evidence>
<evidence type="ECO:0008006" key="4">
    <source>
        <dbReference type="Google" id="ProtNLM"/>
    </source>
</evidence>
<comment type="caution">
    <text evidence="2">The sequence shown here is derived from an EMBL/GenBank/DDBJ whole genome shotgun (WGS) entry which is preliminary data.</text>
</comment>
<dbReference type="OrthoDB" id="1867629at2759"/>
<feature type="region of interest" description="Disordered" evidence="1">
    <location>
        <begin position="212"/>
        <end position="241"/>
    </location>
</feature>